<dbReference type="OrthoDB" id="5293418at2"/>
<comment type="caution">
    <text evidence="2">The sequence shown here is derived from an EMBL/GenBank/DDBJ whole genome shotgun (WGS) entry which is preliminary data.</text>
</comment>
<reference evidence="2 3" key="1">
    <citation type="submission" date="2015-11" db="EMBL/GenBank/DDBJ databases">
        <title>Draft WGS of Vibrio toranzoniae.</title>
        <authorList>
            <person name="Lasa A."/>
            <person name="Romalde J.L."/>
        </authorList>
    </citation>
    <scope>NUCLEOTIDE SEQUENCE [LARGE SCALE GENOMIC DNA]</scope>
    <source>
        <strain evidence="2 3">Vb 10.8</strain>
    </source>
</reference>
<proteinExistence type="predicted"/>
<dbReference type="Pfam" id="PF13584">
    <property type="entry name" value="BatD"/>
    <property type="match status" value="1"/>
</dbReference>
<accession>A0A109D526</accession>
<keyword evidence="1" id="KW-0812">Transmembrane</keyword>
<dbReference type="AlphaFoldDB" id="A0A109D526"/>
<protein>
    <recommendedName>
        <fullName evidence="4">Protein BatD</fullName>
    </recommendedName>
</protein>
<dbReference type="InterPro" id="IPR025738">
    <property type="entry name" value="BatD"/>
</dbReference>
<keyword evidence="1" id="KW-0472">Membrane</keyword>
<evidence type="ECO:0000313" key="3">
    <source>
        <dbReference type="Proteomes" id="UP000057389"/>
    </source>
</evidence>
<sequence length="464" mass="52479">MSRYDLALAAVQVKAGRSESFNLTKTLLVSMVLLINTVLPTLASAADIYDLQRNGDVELIAWVGEKPKSGDKITPAKVSVNEQVILNIEVATPRWLTGGTRIGSIEIPNVIAKQRNQLATNYTERVEGTTWSRQRWEVTLYPMTSGEFVIPTVPVRIQVSAPDGSNVGGTLYTQPIKFEASLPSGLLSDESPWFSAIDVDVEQQWQRSNENLKVGDAVTRTVTIKAKDSLSVLLPDVLSNESTQQYQAYPQPNRLDDTQERGDYRSSRIEETVYVIQQGGEFTLPDFSFQWWDSKNQRLESVVIKGEVFEAKHTVQSFIKAYMSVFISVGLALVLCVALFVSLKRYYKNRPTPSWLVFRRLLKQGNWSALRTFIYRELRTQTTQLELDKVKLSKVQLGKLNGQKRWVEDSEALQQGREDKNVFARLWRGLHNLPSDQSNSSHSHSIFARLKIPKALPDLKDKTK</sequence>
<dbReference type="RefSeq" id="WP_060469671.1">
    <property type="nucleotide sequence ID" value="NZ_AP025515.1"/>
</dbReference>
<feature type="transmembrane region" description="Helical" evidence="1">
    <location>
        <begin position="321"/>
        <end position="341"/>
    </location>
</feature>
<organism evidence="2 3">
    <name type="scientific">Vibrio toranzoniae</name>
    <dbReference type="NCBI Taxonomy" id="1194427"/>
    <lineage>
        <taxon>Bacteria</taxon>
        <taxon>Pseudomonadati</taxon>
        <taxon>Pseudomonadota</taxon>
        <taxon>Gammaproteobacteria</taxon>
        <taxon>Vibrionales</taxon>
        <taxon>Vibrionaceae</taxon>
        <taxon>Vibrio</taxon>
    </lineage>
</organism>
<evidence type="ECO:0000313" key="2">
    <source>
        <dbReference type="EMBL" id="KWT99051.1"/>
    </source>
</evidence>
<keyword evidence="1" id="KW-1133">Transmembrane helix</keyword>
<dbReference type="PANTHER" id="PTHR40940:SF1">
    <property type="entry name" value="PROTEIN BATD"/>
    <property type="match status" value="1"/>
</dbReference>
<gene>
    <name evidence="2" type="ORF">APQ14_18835</name>
</gene>
<dbReference type="PANTHER" id="PTHR40940">
    <property type="entry name" value="PROTEIN BATD-RELATED"/>
    <property type="match status" value="1"/>
</dbReference>
<keyword evidence="3" id="KW-1185">Reference proteome</keyword>
<evidence type="ECO:0008006" key="4">
    <source>
        <dbReference type="Google" id="ProtNLM"/>
    </source>
</evidence>
<name>A0A109D526_9VIBR</name>
<dbReference type="EMBL" id="LMXU01000042">
    <property type="protein sequence ID" value="KWT99051.1"/>
    <property type="molecule type" value="Genomic_DNA"/>
</dbReference>
<dbReference type="GeneID" id="300180185"/>
<dbReference type="Proteomes" id="UP000057389">
    <property type="component" value="Unassembled WGS sequence"/>
</dbReference>
<evidence type="ECO:0000256" key="1">
    <source>
        <dbReference type="SAM" id="Phobius"/>
    </source>
</evidence>